<evidence type="ECO:0000256" key="1">
    <source>
        <dbReference type="ARBA" id="ARBA00023015"/>
    </source>
</evidence>
<organism evidence="5">
    <name type="scientific">uncultured Acetothermia bacterium</name>
    <dbReference type="NCBI Taxonomy" id="236499"/>
    <lineage>
        <taxon>Bacteria</taxon>
        <taxon>Candidatus Bipolaricaulota</taxon>
        <taxon>environmental samples</taxon>
    </lineage>
</organism>
<dbReference type="InterPro" id="IPR011991">
    <property type="entry name" value="ArsR-like_HTH"/>
</dbReference>
<evidence type="ECO:0000256" key="3">
    <source>
        <dbReference type="ARBA" id="ARBA00023163"/>
    </source>
</evidence>
<name>H5SP37_9BACT</name>
<dbReference type="InterPro" id="IPR036390">
    <property type="entry name" value="WH_DNA-bd_sf"/>
</dbReference>
<gene>
    <name evidence="5" type="ORF">HGMM_F52F12C26</name>
</gene>
<dbReference type="AlphaFoldDB" id="H5SP37"/>
<dbReference type="PANTHER" id="PTHR33154">
    <property type="entry name" value="TRANSCRIPTIONAL REGULATOR, ARSR FAMILY"/>
    <property type="match status" value="1"/>
</dbReference>
<dbReference type="GO" id="GO:0003677">
    <property type="term" value="F:DNA binding"/>
    <property type="evidence" value="ECO:0007669"/>
    <property type="project" value="UniProtKB-KW"/>
</dbReference>
<dbReference type="Gene3D" id="1.10.10.10">
    <property type="entry name" value="Winged helix-like DNA-binding domain superfamily/Winged helix DNA-binding domain"/>
    <property type="match status" value="1"/>
</dbReference>
<evidence type="ECO:0000256" key="2">
    <source>
        <dbReference type="ARBA" id="ARBA00023125"/>
    </source>
</evidence>
<evidence type="ECO:0000259" key="4">
    <source>
        <dbReference type="PROSITE" id="PS50987"/>
    </source>
</evidence>
<dbReference type="NCBIfam" id="NF033788">
    <property type="entry name" value="HTH_metalloreg"/>
    <property type="match status" value="1"/>
</dbReference>
<dbReference type="InterPro" id="IPR051081">
    <property type="entry name" value="HTH_MetalResp_TranReg"/>
</dbReference>
<evidence type="ECO:0000313" key="5">
    <source>
        <dbReference type="EMBL" id="BAL57923.1"/>
    </source>
</evidence>
<dbReference type="SUPFAM" id="SSF46785">
    <property type="entry name" value="Winged helix' DNA-binding domain"/>
    <property type="match status" value="1"/>
</dbReference>
<sequence length="109" mass="12411">MTLMREARYRAEAEVFHALAHPVRLQLLDFLAEGPHCACEIEPEFSRDQSTISRHLIALKRAGLVQARREGVRVIYHLSDARIQKARELIRDFIADRAREHAAVLAQGG</sequence>
<proteinExistence type="predicted"/>
<protein>
    <submittedName>
        <fullName evidence="5">Transcriptional regulator, ArsR family</fullName>
    </submittedName>
</protein>
<dbReference type="PROSITE" id="PS50987">
    <property type="entry name" value="HTH_ARSR_2"/>
    <property type="match status" value="1"/>
</dbReference>
<dbReference type="PANTHER" id="PTHR33154:SF18">
    <property type="entry name" value="ARSENICAL RESISTANCE OPERON REPRESSOR"/>
    <property type="match status" value="1"/>
</dbReference>
<dbReference type="InterPro" id="IPR036388">
    <property type="entry name" value="WH-like_DNA-bd_sf"/>
</dbReference>
<keyword evidence="3" id="KW-0804">Transcription</keyword>
<dbReference type="EMBL" id="AP011788">
    <property type="protein sequence ID" value="BAL57923.1"/>
    <property type="molecule type" value="Genomic_DNA"/>
</dbReference>
<keyword evidence="2" id="KW-0238">DNA-binding</keyword>
<accession>H5SP37</accession>
<reference evidence="5" key="2">
    <citation type="journal article" date="2012" name="PLoS ONE">
        <title>A Deeply Branching Thermophilic Bacterium with an Ancient Acetyl-CoA Pathway Dominates a Subsurface Ecosystem.</title>
        <authorList>
            <person name="Takami H."/>
            <person name="Noguchi H."/>
            <person name="Takaki Y."/>
            <person name="Uchiyama I."/>
            <person name="Toyoda A."/>
            <person name="Nishi S."/>
            <person name="Chee G.-J."/>
            <person name="Arai W."/>
            <person name="Nunoura T."/>
            <person name="Itoh T."/>
            <person name="Hattori M."/>
            <person name="Takai K."/>
        </authorList>
    </citation>
    <scope>NUCLEOTIDE SEQUENCE</scope>
</reference>
<dbReference type="InterPro" id="IPR001845">
    <property type="entry name" value="HTH_ArsR_DNA-bd_dom"/>
</dbReference>
<dbReference type="PRINTS" id="PR00778">
    <property type="entry name" value="HTHARSR"/>
</dbReference>
<dbReference type="Pfam" id="PF01022">
    <property type="entry name" value="HTH_5"/>
    <property type="match status" value="1"/>
</dbReference>
<keyword evidence="1" id="KW-0805">Transcription regulation</keyword>
<dbReference type="SMART" id="SM00418">
    <property type="entry name" value="HTH_ARSR"/>
    <property type="match status" value="1"/>
</dbReference>
<dbReference type="CDD" id="cd00090">
    <property type="entry name" value="HTH_ARSR"/>
    <property type="match status" value="1"/>
</dbReference>
<feature type="domain" description="HTH arsR-type" evidence="4">
    <location>
        <begin position="4"/>
        <end position="98"/>
    </location>
</feature>
<reference evidence="5" key="1">
    <citation type="journal article" date="2005" name="Environ. Microbiol.">
        <title>Genetic and functional properties of uncultivated thermophilic crenarchaeotes from a subsurface gold mine as revealed by analysis of genome fragments.</title>
        <authorList>
            <person name="Nunoura T."/>
            <person name="Hirayama H."/>
            <person name="Takami H."/>
            <person name="Oida H."/>
            <person name="Nishi S."/>
            <person name="Shimamura S."/>
            <person name="Suzuki Y."/>
            <person name="Inagaki F."/>
            <person name="Takai K."/>
            <person name="Nealson K.H."/>
            <person name="Horikoshi K."/>
        </authorList>
    </citation>
    <scope>NUCLEOTIDE SEQUENCE</scope>
</reference>
<dbReference type="GO" id="GO:0003700">
    <property type="term" value="F:DNA-binding transcription factor activity"/>
    <property type="evidence" value="ECO:0007669"/>
    <property type="project" value="InterPro"/>
</dbReference>